<comment type="caution">
    <text evidence="1">The sequence shown here is derived from an EMBL/GenBank/DDBJ whole genome shotgun (WGS) entry which is preliminary data.</text>
</comment>
<reference evidence="1" key="1">
    <citation type="submission" date="2021-06" db="EMBL/GenBank/DDBJ databases">
        <authorList>
            <person name="Kallberg Y."/>
            <person name="Tangrot J."/>
            <person name="Rosling A."/>
        </authorList>
    </citation>
    <scope>NUCLEOTIDE SEQUENCE</scope>
    <source>
        <strain evidence="1">MA453B</strain>
    </source>
</reference>
<gene>
    <name evidence="1" type="ORF">DERYTH_LOCUS24075</name>
</gene>
<name>A0A9N9K254_9GLOM</name>
<organism evidence="1 2">
    <name type="scientific">Dentiscutata erythropus</name>
    <dbReference type="NCBI Taxonomy" id="1348616"/>
    <lineage>
        <taxon>Eukaryota</taxon>
        <taxon>Fungi</taxon>
        <taxon>Fungi incertae sedis</taxon>
        <taxon>Mucoromycota</taxon>
        <taxon>Glomeromycotina</taxon>
        <taxon>Glomeromycetes</taxon>
        <taxon>Diversisporales</taxon>
        <taxon>Gigasporaceae</taxon>
        <taxon>Dentiscutata</taxon>
    </lineage>
</organism>
<evidence type="ECO:0000313" key="2">
    <source>
        <dbReference type="Proteomes" id="UP000789405"/>
    </source>
</evidence>
<dbReference type="Proteomes" id="UP000789405">
    <property type="component" value="Unassembled WGS sequence"/>
</dbReference>
<evidence type="ECO:0000313" key="1">
    <source>
        <dbReference type="EMBL" id="CAG8804327.1"/>
    </source>
</evidence>
<protein>
    <submittedName>
        <fullName evidence="1">27979_t:CDS:1</fullName>
    </submittedName>
</protein>
<dbReference type="AlphaFoldDB" id="A0A9N9K254"/>
<accession>A0A9N9K254</accession>
<dbReference type="EMBL" id="CAJVPY010038862">
    <property type="protein sequence ID" value="CAG8804327.1"/>
    <property type="molecule type" value="Genomic_DNA"/>
</dbReference>
<dbReference type="OrthoDB" id="2351771at2759"/>
<proteinExistence type="predicted"/>
<keyword evidence="2" id="KW-1185">Reference proteome</keyword>
<feature type="non-terminal residue" evidence="1">
    <location>
        <position position="1"/>
    </location>
</feature>
<sequence>QGFIVNLNGINYWIMGELGVFIGDLPQGNDIAGILRHNTYKGCRAYQEFQFINQQPSNNAKSQLHSQYGLRPLPRPLDPLLHDCYLHTPHDAYHTVAEKIARLLNCTCTILTLSGENDLINCWKSIEISIQWSHLPNPITHRYSFIMSDNLRILMIFPFILKRCLTVNSIKNDYLKSTYDRLHFSDYSEVRNYIIYTWALSAKVAKEVFSLTIQRSTGYFKLQAILNNELNALIK</sequence>
<feature type="non-terminal residue" evidence="1">
    <location>
        <position position="235"/>
    </location>
</feature>